<gene>
    <name evidence="1" type="ORF">ACFSKW_48365</name>
</gene>
<dbReference type="Proteomes" id="UP001597368">
    <property type="component" value="Unassembled WGS sequence"/>
</dbReference>
<evidence type="ECO:0000313" key="2">
    <source>
        <dbReference type="Proteomes" id="UP001597368"/>
    </source>
</evidence>
<organism evidence="1 2">
    <name type="scientific">Nonomuraea mangrovi</name>
    <dbReference type="NCBI Taxonomy" id="2316207"/>
    <lineage>
        <taxon>Bacteria</taxon>
        <taxon>Bacillati</taxon>
        <taxon>Actinomycetota</taxon>
        <taxon>Actinomycetes</taxon>
        <taxon>Streptosporangiales</taxon>
        <taxon>Streptosporangiaceae</taxon>
        <taxon>Nonomuraea</taxon>
    </lineage>
</organism>
<evidence type="ECO:0000313" key="1">
    <source>
        <dbReference type="EMBL" id="MFD1939303.1"/>
    </source>
</evidence>
<dbReference type="RefSeq" id="WP_379581449.1">
    <property type="nucleotide sequence ID" value="NZ_JBHUFV010000080.1"/>
</dbReference>
<proteinExistence type="predicted"/>
<protein>
    <recommendedName>
        <fullName evidence="3">UvrD-like helicase ATP-binding domain-containing protein</fullName>
    </recommendedName>
</protein>
<reference evidence="2" key="1">
    <citation type="journal article" date="2019" name="Int. J. Syst. Evol. Microbiol.">
        <title>The Global Catalogue of Microorganisms (GCM) 10K type strain sequencing project: providing services to taxonomists for standard genome sequencing and annotation.</title>
        <authorList>
            <consortium name="The Broad Institute Genomics Platform"/>
            <consortium name="The Broad Institute Genome Sequencing Center for Infectious Disease"/>
            <person name="Wu L."/>
            <person name="Ma J."/>
        </authorList>
    </citation>
    <scope>NUCLEOTIDE SEQUENCE [LARGE SCALE GENOMIC DNA]</scope>
    <source>
        <strain evidence="2">ICMP 6774ER</strain>
    </source>
</reference>
<dbReference type="EMBL" id="JBHUFV010000080">
    <property type="protein sequence ID" value="MFD1939303.1"/>
    <property type="molecule type" value="Genomic_DNA"/>
</dbReference>
<sequence>MLGSAKTFAIMGGPGSGKTTLAVSIVLERLSARAADEPVPVLIPAVTWDPFVEGLKTWIERQLRERGGRSPIPTRTPPRGLASWLATSIVSAPATSPGGGSTWRCGPRCA</sequence>
<comment type="caution">
    <text evidence="1">The sequence shown here is derived from an EMBL/GenBank/DDBJ whole genome shotgun (WGS) entry which is preliminary data.</text>
</comment>
<accession>A0ABW4TBC0</accession>
<name>A0ABW4TBC0_9ACTN</name>
<evidence type="ECO:0008006" key="3">
    <source>
        <dbReference type="Google" id="ProtNLM"/>
    </source>
</evidence>
<keyword evidence="2" id="KW-1185">Reference proteome</keyword>